<feature type="domain" description="Rrn7/TAF1B C-terminal cyclin" evidence="10">
    <location>
        <begin position="340"/>
        <end position="459"/>
    </location>
</feature>
<keyword evidence="7" id="KW-0238">DNA-binding</keyword>
<keyword evidence="8" id="KW-0804">Transcription</keyword>
<dbReference type="InterPro" id="IPR048538">
    <property type="entry name" value="Rrn7_cyclin_C"/>
</dbReference>
<reference evidence="12" key="1">
    <citation type="submission" date="2025-08" db="UniProtKB">
        <authorList>
            <consortium name="RefSeq"/>
        </authorList>
    </citation>
    <scope>IDENTIFICATION</scope>
</reference>
<dbReference type="GO" id="GO:0070860">
    <property type="term" value="C:RNA polymerase I core factor complex"/>
    <property type="evidence" value="ECO:0007669"/>
    <property type="project" value="InterPro"/>
</dbReference>
<evidence type="ECO:0000256" key="2">
    <source>
        <dbReference type="ARBA" id="ARBA00006899"/>
    </source>
</evidence>
<evidence type="ECO:0000256" key="7">
    <source>
        <dbReference type="ARBA" id="ARBA00023125"/>
    </source>
</evidence>
<dbReference type="GO" id="GO:0001164">
    <property type="term" value="F:RNA polymerase I core promoter sequence-specific DNA binding"/>
    <property type="evidence" value="ECO:0007669"/>
    <property type="project" value="InterPro"/>
</dbReference>
<evidence type="ECO:0000256" key="9">
    <source>
        <dbReference type="ARBA" id="ARBA00023242"/>
    </source>
</evidence>
<name>A0A6P3WNA7_DINQU</name>
<dbReference type="CTD" id="9014"/>
<evidence type="ECO:0000256" key="8">
    <source>
        <dbReference type="ARBA" id="ARBA00023163"/>
    </source>
</evidence>
<keyword evidence="4" id="KW-0863">Zinc-finger</keyword>
<organism evidence="11 12">
    <name type="scientific">Dinoponera quadriceps</name>
    <name type="common">South American ant</name>
    <dbReference type="NCBI Taxonomy" id="609295"/>
    <lineage>
        <taxon>Eukaryota</taxon>
        <taxon>Metazoa</taxon>
        <taxon>Ecdysozoa</taxon>
        <taxon>Arthropoda</taxon>
        <taxon>Hexapoda</taxon>
        <taxon>Insecta</taxon>
        <taxon>Pterygota</taxon>
        <taxon>Neoptera</taxon>
        <taxon>Endopterygota</taxon>
        <taxon>Hymenoptera</taxon>
        <taxon>Apocrita</taxon>
        <taxon>Aculeata</taxon>
        <taxon>Formicoidea</taxon>
        <taxon>Formicidae</taxon>
        <taxon>Ponerinae</taxon>
        <taxon>Ponerini</taxon>
        <taxon>Dinoponera</taxon>
    </lineage>
</organism>
<dbReference type="RefSeq" id="XP_014467239.1">
    <property type="nucleotide sequence ID" value="XM_014611753.1"/>
</dbReference>
<dbReference type="PANTHER" id="PTHR31576">
    <property type="entry name" value="TATA BOX-BINDING PROTEIN-ASSOCIATED FACTOR RNA POLYMERASE I SUBUNIT B"/>
    <property type="match status" value="1"/>
</dbReference>
<dbReference type="Pfam" id="PF20645">
    <property type="entry name" value="Rrn7_cyclin_C"/>
    <property type="match status" value="1"/>
</dbReference>
<keyword evidence="3" id="KW-0479">Metal-binding</keyword>
<evidence type="ECO:0000313" key="12">
    <source>
        <dbReference type="RefSeq" id="XP_014467239.1"/>
    </source>
</evidence>
<evidence type="ECO:0000259" key="10">
    <source>
        <dbReference type="Pfam" id="PF20645"/>
    </source>
</evidence>
<gene>
    <name evidence="12" type="primary">LOC106740571</name>
</gene>
<sequence>MEKCRICGSADFYKDSGYFFCVTCQTQNEDIREEILEVRIDDTTKLRKTRIRCARRSRTDEELGWTSWELYNFVLVGLTNELIELGAPVDIKVTVLQLWARYLGKLEVAFISTKRKLVPKLARKYKKRDAEIIYGKIFTQEKTRKRKKTDSVISSKASTYQSEGSSLKELNRNKRLMITADYDRLMQSQASSDGDALSGFNQSGYSAQFTTGQSSENHGRIHFNSSAKDEMRKVRNMAKKIPRNKRSKYKESYITNQYKMGPELITPMKLWAILYLALRIHNNDMQLGDMLRYGREGHLSYYKLDHLIPPEVTLKRSDLNFLSRVMDITHKGMRRIIGSMATFLGVTKIICPNFSSLINRYCIELELPRGISLYGERLVALSPPKMKFDKKSYIPNYEGRAMAFIIVILKTLFALDGITEYEVSNFADKVNSAINDESIYMTKLFNFREWQRHIECRRTVLANMHFPTKLKYNLNIPVVDSLYLKFLESINSKTDREKPEITTYKHLISSELVHAMKQCITNVNHIDLPLNEINVFAPSLTPHRSYILQLLEHLQYDLPNILRKDFYSTKVGYMTKPESIYDLARRYEIQLNFIDSNLHFIEKTVPFYEQMKMASIKDLKDCVEIYDYMEEEIRSDEQKADFNDYLHKKIPCQLKIDIKKKQYYDEACNTNVKIPPLVSPTEFIFHETFVDGKLSISDRNDNGDFKDADSQDTHVNDIFLEEAKSSSLSKFCKIYNLNLSDTEKTAMTKNVCLEKKQKRRSLRGTDGKFVKQNNVLLEQNIDNSNEDRTHCTEQTKANPYIHKVIENILPEILDICNLNDTLMFNDIAKIEVGHDNQPENSRKIVEVAMDKFSYILDKKTDDTFKLFRPFKDYWMYRCNFSRVKPKNFELFEKTLPRSFRWLLNECASVVEMSSEDLYEEVCLVEAYYANVSDQLEIRTNAKIENAILKKW</sequence>
<dbReference type="GeneID" id="106740571"/>
<proteinExistence type="inferred from homology"/>
<protein>
    <submittedName>
        <fullName evidence="12">TATA box-binding protein-associated factor RNA polymerase I subunit B</fullName>
    </submittedName>
</protein>
<dbReference type="GO" id="GO:0005668">
    <property type="term" value="C:RNA polymerase transcription factor SL1 complex"/>
    <property type="evidence" value="ECO:0007669"/>
    <property type="project" value="TreeGrafter"/>
</dbReference>
<evidence type="ECO:0000313" key="11">
    <source>
        <dbReference type="Proteomes" id="UP000515204"/>
    </source>
</evidence>
<keyword evidence="6" id="KW-0805">Transcription regulation</keyword>
<keyword evidence="5" id="KW-0862">Zinc</keyword>
<evidence type="ECO:0000256" key="1">
    <source>
        <dbReference type="ARBA" id="ARBA00004604"/>
    </source>
</evidence>
<evidence type="ECO:0000256" key="3">
    <source>
        <dbReference type="ARBA" id="ARBA00022723"/>
    </source>
</evidence>
<dbReference type="Proteomes" id="UP000515204">
    <property type="component" value="Unplaced"/>
</dbReference>
<comment type="similarity">
    <text evidence="2">Belongs to the RRN7/TAF1B family.</text>
</comment>
<dbReference type="GO" id="GO:0042790">
    <property type="term" value="P:nucleolar large rRNA transcription by RNA polymerase I"/>
    <property type="evidence" value="ECO:0007669"/>
    <property type="project" value="TreeGrafter"/>
</dbReference>
<evidence type="ECO:0000256" key="6">
    <source>
        <dbReference type="ARBA" id="ARBA00023015"/>
    </source>
</evidence>
<dbReference type="GO" id="GO:0008270">
    <property type="term" value="F:zinc ion binding"/>
    <property type="evidence" value="ECO:0007669"/>
    <property type="project" value="UniProtKB-KW"/>
</dbReference>
<evidence type="ECO:0000256" key="4">
    <source>
        <dbReference type="ARBA" id="ARBA00022771"/>
    </source>
</evidence>
<dbReference type="AlphaFoldDB" id="A0A6P3WNA7"/>
<comment type="subcellular location">
    <subcellularLocation>
        <location evidence="1">Nucleus</location>
        <location evidence="1">Nucleolus</location>
    </subcellularLocation>
</comment>
<dbReference type="InterPro" id="IPR033599">
    <property type="entry name" value="TAF1B/Rrn7"/>
</dbReference>
<evidence type="ECO:0000256" key="5">
    <source>
        <dbReference type="ARBA" id="ARBA00022833"/>
    </source>
</evidence>
<dbReference type="KEGG" id="dqu:106740571"/>
<dbReference type="OrthoDB" id="10069252at2759"/>
<keyword evidence="9" id="KW-0539">Nucleus</keyword>
<dbReference type="PANTHER" id="PTHR31576:SF2">
    <property type="entry name" value="TATA BOX-BINDING PROTEIN-ASSOCIATED FACTOR RNA POLYMERASE I SUBUNIT B"/>
    <property type="match status" value="1"/>
</dbReference>
<accession>A0A6P3WNA7</accession>
<keyword evidence="11" id="KW-1185">Reference proteome</keyword>